<dbReference type="EMBL" id="GGEC01049669">
    <property type="protein sequence ID" value="MBX30153.1"/>
    <property type="molecule type" value="Transcribed_RNA"/>
</dbReference>
<organism evidence="1">
    <name type="scientific">Rhizophora mucronata</name>
    <name type="common">Asiatic mangrove</name>
    <dbReference type="NCBI Taxonomy" id="61149"/>
    <lineage>
        <taxon>Eukaryota</taxon>
        <taxon>Viridiplantae</taxon>
        <taxon>Streptophyta</taxon>
        <taxon>Embryophyta</taxon>
        <taxon>Tracheophyta</taxon>
        <taxon>Spermatophyta</taxon>
        <taxon>Magnoliopsida</taxon>
        <taxon>eudicotyledons</taxon>
        <taxon>Gunneridae</taxon>
        <taxon>Pentapetalae</taxon>
        <taxon>rosids</taxon>
        <taxon>fabids</taxon>
        <taxon>Malpighiales</taxon>
        <taxon>Rhizophoraceae</taxon>
        <taxon>Rhizophora</taxon>
    </lineage>
</organism>
<evidence type="ECO:0000313" key="1">
    <source>
        <dbReference type="EMBL" id="MBX30153.1"/>
    </source>
</evidence>
<proteinExistence type="predicted"/>
<accession>A0A2P2MIT3</accession>
<dbReference type="AlphaFoldDB" id="A0A2P2MIT3"/>
<name>A0A2P2MIT3_RHIMU</name>
<reference evidence="1" key="1">
    <citation type="submission" date="2018-02" db="EMBL/GenBank/DDBJ databases">
        <title>Rhizophora mucronata_Transcriptome.</title>
        <authorList>
            <person name="Meera S.P."/>
            <person name="Sreeshan A."/>
            <person name="Augustine A."/>
        </authorList>
    </citation>
    <scope>NUCLEOTIDE SEQUENCE</scope>
    <source>
        <tissue evidence="1">Leaf</tissue>
    </source>
</reference>
<protein>
    <submittedName>
        <fullName evidence="1">Vacuolar assembly family protein</fullName>
    </submittedName>
</protein>
<sequence length="93" mass="10687">MKRRICCQCYKSNLISSITKSRVFSRYIGNQCRKLTQVSKMEDPSAKGSPHALMNKLCQGNVEAIGFHTSPMQKLIHATIWDTRMQLQHISFQ</sequence>